<gene>
    <name evidence="1" type="ORF">R4485_34210</name>
</gene>
<dbReference type="Proteomes" id="UP001186041">
    <property type="component" value="Unassembled WGS sequence"/>
</dbReference>
<dbReference type="AlphaFoldDB" id="A0AAE5AH53"/>
<dbReference type="InterPro" id="IPR029063">
    <property type="entry name" value="SAM-dependent_MTases_sf"/>
</dbReference>
<dbReference type="EMBL" id="JAWLVV010000061">
    <property type="protein sequence ID" value="MDV7295215.1"/>
    <property type="molecule type" value="Genomic_DNA"/>
</dbReference>
<organism evidence="1 2">
    <name type="scientific">Mycolicibacterium fortuitum</name>
    <name type="common">Mycobacterium fortuitum</name>
    <dbReference type="NCBI Taxonomy" id="1766"/>
    <lineage>
        <taxon>Bacteria</taxon>
        <taxon>Bacillati</taxon>
        <taxon>Actinomycetota</taxon>
        <taxon>Actinomycetes</taxon>
        <taxon>Mycobacteriales</taxon>
        <taxon>Mycobacteriaceae</taxon>
        <taxon>Mycolicibacterium</taxon>
    </lineage>
</organism>
<comment type="caution">
    <text evidence="1">The sequence shown here is derived from an EMBL/GenBank/DDBJ whole genome shotgun (WGS) entry which is preliminary data.</text>
</comment>
<protein>
    <submittedName>
        <fullName evidence="1">Uncharacterized protein</fullName>
    </submittedName>
</protein>
<sequence>MDILPPELLGEDMRRRYHRFSMVDPPPDLEKLGTYDLVRAQHVLEHMSWEDGGRFVTNCLRIMHKDSVLLLTVPDLRRHIEWYESGYQEPSEFRAWAELRIPPDSPPSMYFSVFAHSMVYEPHKWCYDAAGIRFQLDKFEEFDEISILPTDHSMSEYPFTHNRPNEDLCAIAWVR</sequence>
<dbReference type="Gene3D" id="3.40.50.150">
    <property type="entry name" value="Vaccinia Virus protein VP39"/>
    <property type="match status" value="1"/>
</dbReference>
<accession>A0AAE5AH53</accession>
<reference evidence="1" key="1">
    <citation type="submission" date="2023-10" db="EMBL/GenBank/DDBJ databases">
        <title>Mycolicibacterium fortuitum clinical isolates causing pulmonary infections in humans.</title>
        <authorList>
            <person name="Mejia-Ponce P.M."/>
            <person name="Zenteno-Cuevas R."/>
            <person name="Licona-Cassani C."/>
        </authorList>
    </citation>
    <scope>NUCLEOTIDE SEQUENCE</scope>
    <source>
        <strain evidence="1">M8</strain>
    </source>
</reference>
<evidence type="ECO:0000313" key="1">
    <source>
        <dbReference type="EMBL" id="MDV7295215.1"/>
    </source>
</evidence>
<evidence type="ECO:0000313" key="2">
    <source>
        <dbReference type="Proteomes" id="UP001186041"/>
    </source>
</evidence>
<proteinExistence type="predicted"/>
<dbReference type="SUPFAM" id="SSF53335">
    <property type="entry name" value="S-adenosyl-L-methionine-dependent methyltransferases"/>
    <property type="match status" value="1"/>
</dbReference>
<name>A0AAE5AH53_MYCFO</name>
<dbReference type="RefSeq" id="WP_061263031.1">
    <property type="nucleotide sequence ID" value="NZ_JACKTK010000069.1"/>
</dbReference>